<evidence type="ECO:0000313" key="3">
    <source>
        <dbReference type="Proteomes" id="UP000053237"/>
    </source>
</evidence>
<name>A0A024GPF1_9STRA</name>
<organism evidence="2 3">
    <name type="scientific">Albugo candida</name>
    <dbReference type="NCBI Taxonomy" id="65357"/>
    <lineage>
        <taxon>Eukaryota</taxon>
        <taxon>Sar</taxon>
        <taxon>Stramenopiles</taxon>
        <taxon>Oomycota</taxon>
        <taxon>Peronosporomycetes</taxon>
        <taxon>Albuginales</taxon>
        <taxon>Albuginaceae</taxon>
        <taxon>Albugo</taxon>
    </lineage>
</organism>
<reference evidence="2 3" key="1">
    <citation type="submission" date="2012-05" db="EMBL/GenBank/DDBJ databases">
        <title>Recombination and specialization in a pathogen metapopulation.</title>
        <authorList>
            <person name="Gardiner A."/>
            <person name="Kemen E."/>
            <person name="Schultz-Larsen T."/>
            <person name="MacLean D."/>
            <person name="Van Oosterhout C."/>
            <person name="Jones J.D.G."/>
        </authorList>
    </citation>
    <scope>NUCLEOTIDE SEQUENCE [LARGE SCALE GENOMIC DNA]</scope>
    <source>
        <strain evidence="2 3">Ac Nc2</strain>
    </source>
</reference>
<evidence type="ECO:0000313" key="2">
    <source>
        <dbReference type="EMBL" id="CCI48610.1"/>
    </source>
</evidence>
<sequence length="132" mass="15397">MEFHGSSLRRKASKEQSSHFRIIQSATETLSRRRISCAFEHIPTGAQYSAEEKTSASVFDNTEGTWLTFHEIVCRKKMAMERNDPRRRMIVNAFDWIRTSHIGNIGRVPVSDRGVIDRKSVRFFGIIVYFQW</sequence>
<dbReference type="EMBL" id="CAIX01000238">
    <property type="protein sequence ID" value="CCI48610.1"/>
    <property type="molecule type" value="Genomic_DNA"/>
</dbReference>
<evidence type="ECO:0000256" key="1">
    <source>
        <dbReference type="SAM" id="MobiDB-lite"/>
    </source>
</evidence>
<protein>
    <submittedName>
        <fullName evidence="2">Uncharacterized protein</fullName>
    </submittedName>
</protein>
<accession>A0A024GPF1</accession>
<gene>
    <name evidence="2" type="ORF">BN9_097880</name>
</gene>
<feature type="region of interest" description="Disordered" evidence="1">
    <location>
        <begin position="1"/>
        <end position="20"/>
    </location>
</feature>
<dbReference type="InParanoid" id="A0A024GPF1"/>
<keyword evidence="3" id="KW-1185">Reference proteome</keyword>
<dbReference type="AlphaFoldDB" id="A0A024GPF1"/>
<comment type="caution">
    <text evidence="2">The sequence shown here is derived from an EMBL/GenBank/DDBJ whole genome shotgun (WGS) entry which is preliminary data.</text>
</comment>
<proteinExistence type="predicted"/>
<dbReference type="Proteomes" id="UP000053237">
    <property type="component" value="Unassembled WGS sequence"/>
</dbReference>